<dbReference type="Pfam" id="PF13456">
    <property type="entry name" value="RVT_3"/>
    <property type="match status" value="1"/>
</dbReference>
<protein>
    <recommendedName>
        <fullName evidence="1">RNase H type-1 domain-containing protein</fullName>
    </recommendedName>
</protein>
<dbReference type="CDD" id="cd06222">
    <property type="entry name" value="RNase_H_like"/>
    <property type="match status" value="1"/>
</dbReference>
<dbReference type="InterPro" id="IPR036397">
    <property type="entry name" value="RNaseH_sf"/>
</dbReference>
<dbReference type="PANTHER" id="PTHR47723">
    <property type="entry name" value="OS05G0353850 PROTEIN"/>
    <property type="match status" value="1"/>
</dbReference>
<gene>
    <name evidence="2" type="ORF">LITE_LOCUS1135</name>
</gene>
<dbReference type="EMBL" id="CAMGYJ010000002">
    <property type="protein sequence ID" value="CAI0376683.1"/>
    <property type="molecule type" value="Genomic_DNA"/>
</dbReference>
<name>A0AAV0GWG3_9ROSI</name>
<evidence type="ECO:0000313" key="2">
    <source>
        <dbReference type="EMBL" id="CAI0376683.1"/>
    </source>
</evidence>
<dbReference type="InterPro" id="IPR044730">
    <property type="entry name" value="RNase_H-like_dom_plant"/>
</dbReference>
<dbReference type="SUPFAM" id="SSF53098">
    <property type="entry name" value="Ribonuclease H-like"/>
    <property type="match status" value="1"/>
</dbReference>
<dbReference type="AlphaFoldDB" id="A0AAV0GWG3"/>
<dbReference type="InterPro" id="IPR053151">
    <property type="entry name" value="RNase_H-like"/>
</dbReference>
<proteinExistence type="predicted"/>
<dbReference type="GO" id="GO:0004523">
    <property type="term" value="F:RNA-DNA hybrid ribonuclease activity"/>
    <property type="evidence" value="ECO:0007669"/>
    <property type="project" value="InterPro"/>
</dbReference>
<reference evidence="2" key="1">
    <citation type="submission" date="2022-08" db="EMBL/GenBank/DDBJ databases">
        <authorList>
            <person name="Gutierrez-Valencia J."/>
        </authorList>
    </citation>
    <scope>NUCLEOTIDE SEQUENCE</scope>
</reference>
<sequence length="172" mass="19047">MIGWEPPEPGWCCANTDGSVILPIQSSTAGGIIRDEAGRFREAFSMNLGGGSITHAELMGVLQGLKCAWNLGIRKLELRTDSRTALALVTTAAPRHPHYRSVIQICRMLERDWEVRLKHTFREGNVVANFLAATEHHRPLGTHLIGSPCPELCHWLMYDLVGSQTPRLVPVS</sequence>
<dbReference type="PANTHER" id="PTHR47723:SF13">
    <property type="entry name" value="PUTATIVE-RELATED"/>
    <property type="match status" value="1"/>
</dbReference>
<dbReference type="Proteomes" id="UP001154282">
    <property type="component" value="Unassembled WGS sequence"/>
</dbReference>
<dbReference type="InterPro" id="IPR012337">
    <property type="entry name" value="RNaseH-like_sf"/>
</dbReference>
<dbReference type="GO" id="GO:0003676">
    <property type="term" value="F:nucleic acid binding"/>
    <property type="evidence" value="ECO:0007669"/>
    <property type="project" value="InterPro"/>
</dbReference>
<dbReference type="Gene3D" id="3.30.420.10">
    <property type="entry name" value="Ribonuclease H-like superfamily/Ribonuclease H"/>
    <property type="match status" value="1"/>
</dbReference>
<dbReference type="InterPro" id="IPR002156">
    <property type="entry name" value="RNaseH_domain"/>
</dbReference>
<evidence type="ECO:0000259" key="1">
    <source>
        <dbReference type="Pfam" id="PF13456"/>
    </source>
</evidence>
<organism evidence="2 3">
    <name type="scientific">Linum tenue</name>
    <dbReference type="NCBI Taxonomy" id="586396"/>
    <lineage>
        <taxon>Eukaryota</taxon>
        <taxon>Viridiplantae</taxon>
        <taxon>Streptophyta</taxon>
        <taxon>Embryophyta</taxon>
        <taxon>Tracheophyta</taxon>
        <taxon>Spermatophyta</taxon>
        <taxon>Magnoliopsida</taxon>
        <taxon>eudicotyledons</taxon>
        <taxon>Gunneridae</taxon>
        <taxon>Pentapetalae</taxon>
        <taxon>rosids</taxon>
        <taxon>fabids</taxon>
        <taxon>Malpighiales</taxon>
        <taxon>Linaceae</taxon>
        <taxon>Linum</taxon>
    </lineage>
</organism>
<comment type="caution">
    <text evidence="2">The sequence shown here is derived from an EMBL/GenBank/DDBJ whole genome shotgun (WGS) entry which is preliminary data.</text>
</comment>
<accession>A0AAV0GWG3</accession>
<evidence type="ECO:0000313" key="3">
    <source>
        <dbReference type="Proteomes" id="UP001154282"/>
    </source>
</evidence>
<feature type="domain" description="RNase H type-1" evidence="1">
    <location>
        <begin position="15"/>
        <end position="133"/>
    </location>
</feature>
<keyword evidence="3" id="KW-1185">Reference proteome</keyword>